<dbReference type="InterPro" id="IPR036864">
    <property type="entry name" value="Zn2-C6_fun-type_DNA-bd_sf"/>
</dbReference>
<dbReference type="GO" id="GO:0006351">
    <property type="term" value="P:DNA-templated transcription"/>
    <property type="evidence" value="ECO:0007669"/>
    <property type="project" value="InterPro"/>
</dbReference>
<feature type="region of interest" description="Disordered" evidence="8">
    <location>
        <begin position="1"/>
        <end position="54"/>
    </location>
</feature>
<dbReference type="InterPro" id="IPR007219">
    <property type="entry name" value="XnlR_reg_dom"/>
</dbReference>
<dbReference type="GO" id="GO:0000981">
    <property type="term" value="F:DNA-binding transcription factor activity, RNA polymerase II-specific"/>
    <property type="evidence" value="ECO:0007669"/>
    <property type="project" value="InterPro"/>
</dbReference>
<dbReference type="AlphaFoldDB" id="A0A292PKW4"/>
<dbReference type="GO" id="GO:0043565">
    <property type="term" value="F:sequence-specific DNA binding"/>
    <property type="evidence" value="ECO:0007669"/>
    <property type="project" value="TreeGrafter"/>
</dbReference>
<dbReference type="Pfam" id="PF00172">
    <property type="entry name" value="Zn_clus"/>
    <property type="match status" value="1"/>
</dbReference>
<keyword evidence="6" id="KW-0804">Transcription</keyword>
<dbReference type="PANTHER" id="PTHR47782">
    <property type="entry name" value="ZN(II)2CYS6 TRANSCRIPTION FACTOR (EUROFUNG)-RELATED"/>
    <property type="match status" value="1"/>
</dbReference>
<evidence type="ECO:0000256" key="5">
    <source>
        <dbReference type="ARBA" id="ARBA00023125"/>
    </source>
</evidence>
<dbReference type="CDD" id="cd12148">
    <property type="entry name" value="fungal_TF_MHR"/>
    <property type="match status" value="1"/>
</dbReference>
<reference evidence="10" key="1">
    <citation type="submission" date="2015-10" db="EMBL/GenBank/DDBJ databases">
        <authorList>
            <person name="Regsiter A."/>
            <person name="william w."/>
        </authorList>
    </citation>
    <scope>NUCLEOTIDE SEQUENCE</scope>
    <source>
        <strain evidence="10">Montdore</strain>
    </source>
</reference>
<evidence type="ECO:0000256" key="6">
    <source>
        <dbReference type="ARBA" id="ARBA00023163"/>
    </source>
</evidence>
<dbReference type="GO" id="GO:0045944">
    <property type="term" value="P:positive regulation of transcription by RNA polymerase II"/>
    <property type="evidence" value="ECO:0007669"/>
    <property type="project" value="TreeGrafter"/>
</dbReference>
<name>A0A292PKW4_9PEZI</name>
<evidence type="ECO:0000256" key="8">
    <source>
        <dbReference type="SAM" id="MobiDB-lite"/>
    </source>
</evidence>
<dbReference type="PROSITE" id="PS00463">
    <property type="entry name" value="ZN2_CY6_FUNGAL_1"/>
    <property type="match status" value="1"/>
</dbReference>
<dbReference type="SUPFAM" id="SSF57701">
    <property type="entry name" value="Zn2/Cys6 DNA-binding domain"/>
    <property type="match status" value="1"/>
</dbReference>
<keyword evidence="3" id="KW-0862">Zinc</keyword>
<dbReference type="PROSITE" id="PS50048">
    <property type="entry name" value="ZN2_CY6_FUNGAL_2"/>
    <property type="match status" value="1"/>
</dbReference>
<keyword evidence="2" id="KW-0479">Metal-binding</keyword>
<sequence>MEAKENNSSRRSPAASNKAERRRSPADGRQGIKGDDRDTNANERGSESPNTPKLYHTLTACTRCRSRKTRCDAGLPKCGPCERSGAHCEFFDSTKQKTIPRSYVVHLQNKVQDLEEQIRVREALLVETDAPNSEELVRGVGLVNFADYEHYKEPRYVGSSSGVTVTRLVLEAAKKNLDPQAFNDLTTQHRNTFRHALRTNPDPGDPQANLSSLPASRLPNREITDKLVELFCARGPSRSSPKTRSLYQLPVLHEPTFVQDVADVYAGSEDPFKNFQLKMVLAISMQKLSKHYAGLADSYFLAGLQHMEDVLEAMDHRTLQCLLVMAQYALVTPTRMAVYHIVGIAVRLCIQLGYHQERTIMLSSAPLDPIIKDMRRRWFWTSASMEYGLSHVLGRPSAFATADAFVDVGFYAPVDDVFITAGGILPGPISVKKLISMHFFRMRRLQAEIRQTLYQNPREHPKNNSNPWFAQIHAKLDNWRASCPADELGGTMNPDWFDHRYHLMIIFTYRPSPQIPQPSAEAVLHCYNSAIKGIHLQKKMFEEKSIDFTWVYLHQIYTATITLIWTLYNDQIREIHHREEVERNLEISLSLLTVLAERWPGTEAAADLFDRLGQAALQSYSANSRRSTQTPSIKSRDSHTGSPPATRASFSPHSHSSPYTYESSSGSQSVEGTTPSPGTTGTAASHGASYSTGTHSTDYGNEQGHSPPGPEVPEVADFPRIFDPASMCNVFPTNSIPGLLGGWDPADPFVPGTANTQNIKTLGTMGGRPIGIDAANVLNQQQQQDELLNILQDESLQRFDVTRQWVPDYESPQFY</sequence>
<dbReference type="InterPro" id="IPR001138">
    <property type="entry name" value="Zn2Cys6_DnaBD"/>
</dbReference>
<feature type="region of interest" description="Disordered" evidence="8">
    <location>
        <begin position="195"/>
        <end position="216"/>
    </location>
</feature>
<evidence type="ECO:0000313" key="11">
    <source>
        <dbReference type="Proteomes" id="UP001412239"/>
    </source>
</evidence>
<feature type="compositionally biased region" description="Polar residues" evidence="8">
    <location>
        <begin position="620"/>
        <end position="633"/>
    </location>
</feature>
<evidence type="ECO:0000313" key="10">
    <source>
        <dbReference type="EMBL" id="CUS07123.1"/>
    </source>
</evidence>
<dbReference type="PANTHER" id="PTHR47782:SF8">
    <property type="entry name" value="ZN(II)2CYS6 TRANSCRIPTION FACTOR (EUROFUNG)"/>
    <property type="match status" value="1"/>
</dbReference>
<dbReference type="Gene3D" id="4.10.240.10">
    <property type="entry name" value="Zn(2)-C6 fungal-type DNA-binding domain"/>
    <property type="match status" value="1"/>
</dbReference>
<accession>A0A292PKW4</accession>
<evidence type="ECO:0000256" key="4">
    <source>
        <dbReference type="ARBA" id="ARBA00023015"/>
    </source>
</evidence>
<dbReference type="GO" id="GO:0008270">
    <property type="term" value="F:zinc ion binding"/>
    <property type="evidence" value="ECO:0007669"/>
    <property type="project" value="InterPro"/>
</dbReference>
<dbReference type="EMBL" id="LN891247">
    <property type="protein sequence ID" value="CUS07123.1"/>
    <property type="molecule type" value="Genomic_DNA"/>
</dbReference>
<comment type="subcellular location">
    <subcellularLocation>
        <location evidence="1">Nucleus</location>
    </subcellularLocation>
</comment>
<proteinExistence type="predicted"/>
<evidence type="ECO:0000259" key="9">
    <source>
        <dbReference type="PROSITE" id="PS50048"/>
    </source>
</evidence>
<evidence type="ECO:0000256" key="1">
    <source>
        <dbReference type="ARBA" id="ARBA00004123"/>
    </source>
</evidence>
<dbReference type="SMART" id="SM00906">
    <property type="entry name" value="Fungal_trans"/>
    <property type="match status" value="1"/>
</dbReference>
<evidence type="ECO:0000256" key="3">
    <source>
        <dbReference type="ARBA" id="ARBA00022833"/>
    </source>
</evidence>
<keyword evidence="5" id="KW-0238">DNA-binding</keyword>
<dbReference type="Proteomes" id="UP001412239">
    <property type="component" value="Unassembled WGS sequence"/>
</dbReference>
<feature type="compositionally biased region" description="Polar residues" evidence="8">
    <location>
        <begin position="688"/>
        <end position="704"/>
    </location>
</feature>
<feature type="domain" description="Zn(2)-C6 fungal-type" evidence="9">
    <location>
        <begin position="60"/>
        <end position="90"/>
    </location>
</feature>
<feature type="region of interest" description="Disordered" evidence="8">
    <location>
        <begin position="620"/>
        <end position="716"/>
    </location>
</feature>
<gene>
    <name evidence="10" type="ORF">GSTUAT00008803001</name>
</gene>
<organism evidence="10 11">
    <name type="scientific">Tuber aestivum</name>
    <name type="common">summer truffle</name>
    <dbReference type="NCBI Taxonomy" id="59557"/>
    <lineage>
        <taxon>Eukaryota</taxon>
        <taxon>Fungi</taxon>
        <taxon>Dikarya</taxon>
        <taxon>Ascomycota</taxon>
        <taxon>Pezizomycotina</taxon>
        <taxon>Pezizomycetes</taxon>
        <taxon>Pezizales</taxon>
        <taxon>Tuberaceae</taxon>
        <taxon>Tuber</taxon>
    </lineage>
</organism>
<keyword evidence="7" id="KW-0539">Nucleus</keyword>
<keyword evidence="11" id="KW-1185">Reference proteome</keyword>
<dbReference type="CDD" id="cd00067">
    <property type="entry name" value="GAL4"/>
    <property type="match status" value="1"/>
</dbReference>
<dbReference type="CDD" id="cd14723">
    <property type="entry name" value="ZIP_Ppr1"/>
    <property type="match status" value="1"/>
</dbReference>
<feature type="compositionally biased region" description="Low complexity" evidence="8">
    <location>
        <begin position="649"/>
        <end position="685"/>
    </location>
</feature>
<dbReference type="InterPro" id="IPR052202">
    <property type="entry name" value="Yeast_MetPath_Reg"/>
</dbReference>
<dbReference type="Pfam" id="PF04082">
    <property type="entry name" value="Fungal_trans"/>
    <property type="match status" value="1"/>
</dbReference>
<dbReference type="GO" id="GO:0005634">
    <property type="term" value="C:nucleus"/>
    <property type="evidence" value="ECO:0007669"/>
    <property type="project" value="UniProtKB-SubCell"/>
</dbReference>
<protein>
    <recommendedName>
        <fullName evidence="9">Zn(2)-C6 fungal-type domain-containing protein</fullName>
    </recommendedName>
</protein>
<evidence type="ECO:0000256" key="2">
    <source>
        <dbReference type="ARBA" id="ARBA00022723"/>
    </source>
</evidence>
<feature type="compositionally biased region" description="Basic and acidic residues" evidence="8">
    <location>
        <begin position="18"/>
        <end position="46"/>
    </location>
</feature>
<dbReference type="SMART" id="SM00066">
    <property type="entry name" value="GAL4"/>
    <property type="match status" value="1"/>
</dbReference>
<keyword evidence="4" id="KW-0805">Transcription regulation</keyword>
<evidence type="ECO:0000256" key="7">
    <source>
        <dbReference type="ARBA" id="ARBA00023242"/>
    </source>
</evidence>